<evidence type="ECO:0000313" key="4">
    <source>
        <dbReference type="EMBL" id="EGC28935.1"/>
    </source>
</evidence>
<dbReference type="GO" id="GO:0032039">
    <property type="term" value="C:integrator complex"/>
    <property type="evidence" value="ECO:0000318"/>
    <property type="project" value="GO_Central"/>
</dbReference>
<comment type="similarity">
    <text evidence="2">Belongs to the Integrator subunit 2 family.</text>
</comment>
<keyword evidence="3" id="KW-0539">Nucleus</keyword>
<dbReference type="PANTHER" id="PTHR28608">
    <property type="entry name" value="INTEGRATOR COMPLEX SUBUNIT 2"/>
    <property type="match status" value="1"/>
</dbReference>
<evidence type="ECO:0000256" key="2">
    <source>
        <dbReference type="ARBA" id="ARBA00006705"/>
    </source>
</evidence>
<gene>
    <name evidence="4" type="ORF">DICPUDRAFT_99991</name>
</gene>
<evidence type="ECO:0000256" key="1">
    <source>
        <dbReference type="ARBA" id="ARBA00004123"/>
    </source>
</evidence>
<dbReference type="PANTHER" id="PTHR28608:SF1">
    <property type="entry name" value="INTEGRATOR COMPLEX SUBUNIT 2"/>
    <property type="match status" value="1"/>
</dbReference>
<comment type="subcellular location">
    <subcellularLocation>
        <location evidence="1">Nucleus</location>
    </subcellularLocation>
</comment>
<dbReference type="KEGG" id="dpp:DICPUDRAFT_99991"/>
<evidence type="ECO:0000313" key="5">
    <source>
        <dbReference type="Proteomes" id="UP000001064"/>
    </source>
</evidence>
<proteinExistence type="inferred from homology"/>
<evidence type="ECO:0008006" key="6">
    <source>
        <dbReference type="Google" id="ProtNLM"/>
    </source>
</evidence>
<dbReference type="InterPro" id="IPR026236">
    <property type="entry name" value="Int2_metazoa"/>
</dbReference>
<dbReference type="OMA" id="QFPQFFN"/>
<dbReference type="Pfam" id="PF14750">
    <property type="entry name" value="INTS2"/>
    <property type="match status" value="2"/>
</dbReference>
<dbReference type="GO" id="GO:0034472">
    <property type="term" value="P:snRNA 3'-end processing"/>
    <property type="evidence" value="ECO:0000318"/>
    <property type="project" value="GO_Central"/>
</dbReference>
<dbReference type="STRING" id="5786.F1A4E3"/>
<evidence type="ECO:0000256" key="3">
    <source>
        <dbReference type="ARBA" id="ARBA00023242"/>
    </source>
</evidence>
<dbReference type="OrthoDB" id="70899at2759"/>
<protein>
    <recommendedName>
        <fullName evidence="6">Integrator complex subunit 2</fullName>
    </recommendedName>
</protein>
<name>F1A4E3_DICPU</name>
<dbReference type="Proteomes" id="UP000001064">
    <property type="component" value="Unassembled WGS sequence"/>
</dbReference>
<dbReference type="FunCoup" id="F1A4E3">
    <property type="interactions" value="391"/>
</dbReference>
<dbReference type="VEuPathDB" id="AmoebaDB:DICPUDRAFT_99991"/>
<dbReference type="InParanoid" id="F1A4E3"/>
<sequence>MGSNQDNEIADFENLLNSINLTANNSNIDNDLFCSIISGDIDLLEILDSDNIELLEYYLPYIFYVVIPNNDYLFTEDLEYLFYSSKLSKLINKIDQYKSIDYNQINEFINNQMQIRKKLSHVDKKDTYLDSISNPKSHFENGDAEKKLRLVLCDLIALLEYTEMQQSQTISRDTKYEALFLDTQIYFHELNIILPIICFKCLKYIDFNKLILSILFLNNQYGYLVKAKRVLFDICTLSSYCSRFIRTELLNRQLLPDLVFSITSQFIKDEIDILSKIITNRSENQWLKEYISNNSKDQQSTFHEIRDRLLTTLKNIYNYQEKFESLQKQYINSNNEKKENLLKKLNSKIVEQSYTVKLIIRLYCGFSGLLGVKMNQQEITTSLSFLEKSIFKNYSKIFLCFLLVCEGLVKSIQSKSVVGYLNHLSKVGNCDELLLLISIYFHTHQLQNIALLVKNILGFRPSIHTESLNQIGEILTKEIYTESLVAKRAISLPTIENLNSNDQNISIVCVYHLLSERIFEKYETDVGQWVWTQLLKSSKPIHYLLPSLLDQFIKNIIEPSITTFYMKRISEISIMNSINSSSNIVKVLIIYFILRFNDTLMKHKTEQKGKPVSFLIETTQLREYNIEFLSKLPIQNCINLILSNQLDYFYIIPPFLYLISSQFPQFFNVNLLLLEEERLSNPIEKLIFYPKYYSDKSTMSVEFLKESLVKTLDRPTSTQLILRYLNTLSTESLLVYSNVLIEYLLPILVKNRILPSVEGLISSFTDIWMRVFSVNQTSVALKTINILISIDGSGTSQDGASFENSGLLGLKYTYSDIISDPLIVFRSHPTVFTCPPLLKILLQILFFYMVSSKKNLQNQIQVSTTNKQEDISTLILTQESSIIQILLEICIIDRFNSGDAIGSDFGGSNIKQTGLVGINKILKREGCINENGIKNFDEVDIEEIRCLVCSFIHQIFIDKPLIIKLIHFQGYLSQLLPITVSLIPSMHICFEFIPELLNQPSLDKQIFSIQLLAYLSEKYPIPKSLKLCRLSQTRISYNLNGNTLVQEDKIKFLYSILPSITRITKSFPLVAEDFIQILMEQLPNKNNYQQNLKSYISSTDFIFNSNLNNQNNSNYNINNNSNINNQDNDLHNININNFNNNSSNNNNNNNEFDKTIYKKITKNESWYSIKQDTLDKVPPIEQEIHKTIQIIIKNLSK</sequence>
<organism evidence="4 5">
    <name type="scientific">Dictyostelium purpureum</name>
    <name type="common">Slime mold</name>
    <dbReference type="NCBI Taxonomy" id="5786"/>
    <lineage>
        <taxon>Eukaryota</taxon>
        <taxon>Amoebozoa</taxon>
        <taxon>Evosea</taxon>
        <taxon>Eumycetozoa</taxon>
        <taxon>Dictyostelia</taxon>
        <taxon>Dictyosteliales</taxon>
        <taxon>Dictyosteliaceae</taxon>
        <taxon>Dictyostelium</taxon>
    </lineage>
</organism>
<accession>F1A4E3</accession>
<dbReference type="AlphaFoldDB" id="F1A4E3"/>
<dbReference type="GeneID" id="10506917"/>
<dbReference type="RefSeq" id="XP_003294536.1">
    <property type="nucleotide sequence ID" value="XM_003294488.1"/>
</dbReference>
<dbReference type="eggNOG" id="ENOG502QSP2">
    <property type="taxonomic scope" value="Eukaryota"/>
</dbReference>
<dbReference type="InterPro" id="IPR029321">
    <property type="entry name" value="INTS2"/>
</dbReference>
<reference evidence="5" key="1">
    <citation type="journal article" date="2011" name="Genome Biol.">
        <title>Comparative genomics of the social amoebae Dictyostelium discoideum and Dictyostelium purpureum.</title>
        <authorList>
            <consortium name="US DOE Joint Genome Institute (JGI-PGF)"/>
            <person name="Sucgang R."/>
            <person name="Kuo A."/>
            <person name="Tian X."/>
            <person name="Salerno W."/>
            <person name="Parikh A."/>
            <person name="Feasley C.L."/>
            <person name="Dalin E."/>
            <person name="Tu H."/>
            <person name="Huang E."/>
            <person name="Barry K."/>
            <person name="Lindquist E."/>
            <person name="Shapiro H."/>
            <person name="Bruce D."/>
            <person name="Schmutz J."/>
            <person name="Salamov A."/>
            <person name="Fey P."/>
            <person name="Gaudet P."/>
            <person name="Anjard C."/>
            <person name="Babu M.M."/>
            <person name="Basu S."/>
            <person name="Bushmanova Y."/>
            <person name="van der Wel H."/>
            <person name="Katoh-Kurasawa M."/>
            <person name="Dinh C."/>
            <person name="Coutinho P.M."/>
            <person name="Saito T."/>
            <person name="Elias M."/>
            <person name="Schaap P."/>
            <person name="Kay R.R."/>
            <person name="Henrissat B."/>
            <person name="Eichinger L."/>
            <person name="Rivero F."/>
            <person name="Putnam N.H."/>
            <person name="West C.M."/>
            <person name="Loomis W.F."/>
            <person name="Chisholm R.L."/>
            <person name="Shaulsky G."/>
            <person name="Strassmann J.E."/>
            <person name="Queller D.C."/>
            <person name="Kuspa A."/>
            <person name="Grigoriev I.V."/>
        </authorList>
    </citation>
    <scope>NUCLEOTIDE SEQUENCE [LARGE SCALE GENOMIC DNA]</scope>
    <source>
        <strain evidence="5">QSDP1</strain>
    </source>
</reference>
<dbReference type="PRINTS" id="PR02105">
    <property type="entry name" value="INTSUBUNIT2"/>
</dbReference>
<dbReference type="EMBL" id="GL871515">
    <property type="protein sequence ID" value="EGC28935.1"/>
    <property type="molecule type" value="Genomic_DNA"/>
</dbReference>
<keyword evidence="5" id="KW-1185">Reference proteome</keyword>